<dbReference type="InterPro" id="IPR000944">
    <property type="entry name" value="Tscrpt_reg_Rrf2"/>
</dbReference>
<dbReference type="Proteomes" id="UP000461585">
    <property type="component" value="Unassembled WGS sequence"/>
</dbReference>
<dbReference type="AlphaFoldDB" id="A0A7X5HY43"/>
<dbReference type="NCBIfam" id="TIGR00738">
    <property type="entry name" value="rrf2_super"/>
    <property type="match status" value="1"/>
</dbReference>
<dbReference type="Pfam" id="PF02082">
    <property type="entry name" value="Rrf2"/>
    <property type="match status" value="1"/>
</dbReference>
<dbReference type="InterPro" id="IPR030489">
    <property type="entry name" value="TR_Rrf2-type_CS"/>
</dbReference>
<evidence type="ECO:0000313" key="2">
    <source>
        <dbReference type="EMBL" id="NDL68760.1"/>
    </source>
</evidence>
<evidence type="ECO:0000256" key="1">
    <source>
        <dbReference type="ARBA" id="ARBA00023125"/>
    </source>
</evidence>
<dbReference type="GO" id="GO:0003677">
    <property type="term" value="F:DNA binding"/>
    <property type="evidence" value="ECO:0007669"/>
    <property type="project" value="UniProtKB-KW"/>
</dbReference>
<sequence>MKISTKGRYALEAVVDLAVNSTDHLQSLQQIAERLDLSKNYLEQLFGTLRKKGIVNSIRGAQGGYLLARAPEAITAGEVIRAVEGPLSPVVCLDDGKCQQACTDFEMCVTRIVWQAIMDEINQVADEVTLQDLVSDYLESRDASDGETDIEYMI</sequence>
<dbReference type="RefSeq" id="WP_162371479.1">
    <property type="nucleotide sequence ID" value="NZ_JAAEEH010000058.1"/>
</dbReference>
<dbReference type="GO" id="GO:0005829">
    <property type="term" value="C:cytosol"/>
    <property type="evidence" value="ECO:0007669"/>
    <property type="project" value="TreeGrafter"/>
</dbReference>
<organism evidence="2 3">
    <name type="scientific">Anaerotalea alkaliphila</name>
    <dbReference type="NCBI Taxonomy" id="2662126"/>
    <lineage>
        <taxon>Bacteria</taxon>
        <taxon>Bacillati</taxon>
        <taxon>Bacillota</taxon>
        <taxon>Clostridia</taxon>
        <taxon>Eubacteriales</taxon>
        <taxon>Anaerotalea</taxon>
    </lineage>
</organism>
<protein>
    <submittedName>
        <fullName evidence="2">Rrf2 family transcriptional regulator</fullName>
    </submittedName>
</protein>
<gene>
    <name evidence="2" type="ORF">GXN74_13535</name>
</gene>
<keyword evidence="1" id="KW-0238">DNA-binding</keyword>
<dbReference type="PANTHER" id="PTHR33221:SF5">
    <property type="entry name" value="HTH-TYPE TRANSCRIPTIONAL REGULATOR ISCR"/>
    <property type="match status" value="1"/>
</dbReference>
<dbReference type="PROSITE" id="PS01332">
    <property type="entry name" value="HTH_RRF2_1"/>
    <property type="match status" value="1"/>
</dbReference>
<reference evidence="2 3" key="1">
    <citation type="submission" date="2020-01" db="EMBL/GenBank/DDBJ databases">
        <title>Anaeroalcalibacter tamaniensis gen. nov., sp. nov., moderately halophilic strictly anaerobic fermenter bacterium from mud volcano of Taman peninsula.</title>
        <authorList>
            <person name="Frolova A."/>
            <person name="Merkel A.Y."/>
            <person name="Slobodkin A.I."/>
        </authorList>
    </citation>
    <scope>NUCLEOTIDE SEQUENCE [LARGE SCALE GENOMIC DNA]</scope>
    <source>
        <strain evidence="2 3">F-3ap</strain>
    </source>
</reference>
<keyword evidence="3" id="KW-1185">Reference proteome</keyword>
<evidence type="ECO:0000313" key="3">
    <source>
        <dbReference type="Proteomes" id="UP000461585"/>
    </source>
</evidence>
<dbReference type="PROSITE" id="PS51197">
    <property type="entry name" value="HTH_RRF2_2"/>
    <property type="match status" value="1"/>
</dbReference>
<name>A0A7X5HY43_9FIRM</name>
<dbReference type="EMBL" id="JAAEEH010000058">
    <property type="protein sequence ID" value="NDL68760.1"/>
    <property type="molecule type" value="Genomic_DNA"/>
</dbReference>
<dbReference type="PANTHER" id="PTHR33221">
    <property type="entry name" value="WINGED HELIX-TURN-HELIX TRANSCRIPTIONAL REGULATOR, RRF2 FAMILY"/>
    <property type="match status" value="1"/>
</dbReference>
<accession>A0A7X5HY43</accession>
<dbReference type="Gene3D" id="1.10.10.10">
    <property type="entry name" value="Winged helix-like DNA-binding domain superfamily/Winged helix DNA-binding domain"/>
    <property type="match status" value="1"/>
</dbReference>
<dbReference type="SUPFAM" id="SSF46785">
    <property type="entry name" value="Winged helix' DNA-binding domain"/>
    <property type="match status" value="1"/>
</dbReference>
<dbReference type="InterPro" id="IPR036388">
    <property type="entry name" value="WH-like_DNA-bd_sf"/>
</dbReference>
<dbReference type="GO" id="GO:0003700">
    <property type="term" value="F:DNA-binding transcription factor activity"/>
    <property type="evidence" value="ECO:0007669"/>
    <property type="project" value="TreeGrafter"/>
</dbReference>
<dbReference type="InterPro" id="IPR036390">
    <property type="entry name" value="WH_DNA-bd_sf"/>
</dbReference>
<proteinExistence type="predicted"/>
<comment type="caution">
    <text evidence="2">The sequence shown here is derived from an EMBL/GenBank/DDBJ whole genome shotgun (WGS) entry which is preliminary data.</text>
</comment>